<evidence type="ECO:0000256" key="1">
    <source>
        <dbReference type="SAM" id="MobiDB-lite"/>
    </source>
</evidence>
<proteinExistence type="predicted"/>
<dbReference type="AlphaFoldDB" id="J3L884"/>
<organism evidence="2">
    <name type="scientific">Oryza brachyantha</name>
    <name type="common">malo sina</name>
    <dbReference type="NCBI Taxonomy" id="4533"/>
    <lineage>
        <taxon>Eukaryota</taxon>
        <taxon>Viridiplantae</taxon>
        <taxon>Streptophyta</taxon>
        <taxon>Embryophyta</taxon>
        <taxon>Tracheophyta</taxon>
        <taxon>Spermatophyta</taxon>
        <taxon>Magnoliopsida</taxon>
        <taxon>Liliopsida</taxon>
        <taxon>Poales</taxon>
        <taxon>Poaceae</taxon>
        <taxon>BOP clade</taxon>
        <taxon>Oryzoideae</taxon>
        <taxon>Oryzeae</taxon>
        <taxon>Oryzinae</taxon>
        <taxon>Oryza</taxon>
    </lineage>
</organism>
<accession>J3L884</accession>
<keyword evidence="3" id="KW-1185">Reference proteome</keyword>
<dbReference type="EnsemblPlants" id="OB01G54400.1">
    <property type="protein sequence ID" value="OB01G54400.1"/>
    <property type="gene ID" value="OB01G54400"/>
</dbReference>
<evidence type="ECO:0000313" key="3">
    <source>
        <dbReference type="Proteomes" id="UP000006038"/>
    </source>
</evidence>
<dbReference type="Proteomes" id="UP000006038">
    <property type="component" value="Chromosome 1"/>
</dbReference>
<dbReference type="Gramene" id="OB01G54400.1">
    <property type="protein sequence ID" value="OB01G54400.1"/>
    <property type="gene ID" value="OB01G54400"/>
</dbReference>
<evidence type="ECO:0000313" key="2">
    <source>
        <dbReference type="EnsemblPlants" id="OB01G54400.1"/>
    </source>
</evidence>
<dbReference type="HOGENOM" id="CLU_094756_0_0_1"/>
<name>J3L884_ORYBR</name>
<feature type="compositionally biased region" description="Gly residues" evidence="1">
    <location>
        <begin position="56"/>
        <end position="69"/>
    </location>
</feature>
<reference evidence="2" key="2">
    <citation type="submission" date="2013-04" db="UniProtKB">
        <authorList>
            <consortium name="EnsemblPlants"/>
        </authorList>
    </citation>
    <scope>IDENTIFICATION</scope>
</reference>
<dbReference type="eggNOG" id="ENOG502R64R">
    <property type="taxonomic scope" value="Eukaryota"/>
</dbReference>
<sequence length="162" mass="16379">MDVVGEVVELEAEVEVREAVLLGDAVVVDARVLLRDGHHVGHDVEHAGELHPHAVGRGGPGDGQAGRSGGLPARAELGGDVDGRAVEGELEAVDVAEGLDPGEVAAHGGVALADEVRVDVEVGVGDDAEVLVLLSVEVEVVAVAAGEARVAARHAGVEVAHY</sequence>
<reference evidence="2" key="1">
    <citation type="journal article" date="2013" name="Nat. Commun.">
        <title>Whole-genome sequencing of Oryza brachyantha reveals mechanisms underlying Oryza genome evolution.</title>
        <authorList>
            <person name="Chen J."/>
            <person name="Huang Q."/>
            <person name="Gao D."/>
            <person name="Wang J."/>
            <person name="Lang Y."/>
            <person name="Liu T."/>
            <person name="Li B."/>
            <person name="Bai Z."/>
            <person name="Luis Goicoechea J."/>
            <person name="Liang C."/>
            <person name="Chen C."/>
            <person name="Zhang W."/>
            <person name="Sun S."/>
            <person name="Liao Y."/>
            <person name="Zhang X."/>
            <person name="Yang L."/>
            <person name="Song C."/>
            <person name="Wang M."/>
            <person name="Shi J."/>
            <person name="Liu G."/>
            <person name="Liu J."/>
            <person name="Zhou H."/>
            <person name="Zhou W."/>
            <person name="Yu Q."/>
            <person name="An N."/>
            <person name="Chen Y."/>
            <person name="Cai Q."/>
            <person name="Wang B."/>
            <person name="Liu B."/>
            <person name="Min J."/>
            <person name="Huang Y."/>
            <person name="Wu H."/>
            <person name="Li Z."/>
            <person name="Zhang Y."/>
            <person name="Yin Y."/>
            <person name="Song W."/>
            <person name="Jiang J."/>
            <person name="Jackson S.A."/>
            <person name="Wing R.A."/>
            <person name="Wang J."/>
            <person name="Chen M."/>
        </authorList>
    </citation>
    <scope>NUCLEOTIDE SEQUENCE [LARGE SCALE GENOMIC DNA]</scope>
    <source>
        <strain evidence="2">cv. IRGC 101232</strain>
    </source>
</reference>
<protein>
    <submittedName>
        <fullName evidence="2">Uncharacterized protein</fullName>
    </submittedName>
</protein>
<feature type="region of interest" description="Disordered" evidence="1">
    <location>
        <begin position="45"/>
        <end position="78"/>
    </location>
</feature>